<dbReference type="AlphaFoldDB" id="A0A226QB24"/>
<protein>
    <submittedName>
        <fullName evidence="1">Uncharacterized protein</fullName>
    </submittedName>
</protein>
<evidence type="ECO:0000313" key="2">
    <source>
        <dbReference type="Proteomes" id="UP000198378"/>
    </source>
</evidence>
<evidence type="ECO:0000313" key="1">
    <source>
        <dbReference type="EMBL" id="OXB89174.1"/>
    </source>
</evidence>
<dbReference type="RefSeq" id="WP_089113855.1">
    <property type="nucleotide sequence ID" value="NZ_CP018058.1"/>
</dbReference>
<accession>A0A226QB24</accession>
<dbReference type="Proteomes" id="UP000198378">
    <property type="component" value="Unassembled WGS sequence"/>
</dbReference>
<comment type="caution">
    <text evidence="1">The sequence shown here is derived from an EMBL/GenBank/DDBJ whole genome shotgun (WGS) entry which is preliminary data.</text>
</comment>
<organism evidence="1 2">
    <name type="scientific">Geobacillus thermocatenulatus</name>
    <dbReference type="NCBI Taxonomy" id="33938"/>
    <lineage>
        <taxon>Bacteria</taxon>
        <taxon>Bacillati</taxon>
        <taxon>Bacillota</taxon>
        <taxon>Bacilli</taxon>
        <taxon>Bacillales</taxon>
        <taxon>Anoxybacillaceae</taxon>
        <taxon>Geobacillus</taxon>
        <taxon>Geobacillus thermoleovorans group</taxon>
    </lineage>
</organism>
<keyword evidence="2" id="KW-1185">Reference proteome</keyword>
<sequence>MEFNKFNKMMLQVIEYSVECCDFLAFKLNRLEKLALSAKYLKDNGFDDGGILMRKIKEEKEQIYELMALLKRIQRAINKYFDAQANFEEVQRKALTVGLERISREFENAQKQFEEAQRSAIKIGAEFSIKFAEVKIKDELNVVTNKHEEAELRKHLSDLKELKNC</sequence>
<reference evidence="1 2" key="1">
    <citation type="submission" date="2017-05" db="EMBL/GenBank/DDBJ databases">
        <title>The genome sequence of Geobacillus thermocatenulatus DSM 730.</title>
        <authorList>
            <person name="Ramaloko W.T."/>
            <person name="Koen N."/>
            <person name="Polliack S."/>
            <person name="Aliyu H."/>
            <person name="Lebre P."/>
            <person name="Mohr T."/>
            <person name="Oswald F."/>
            <person name="Zwick M."/>
            <person name="Neumann A."/>
            <person name="Syldatk C."/>
            <person name="Cowan D."/>
            <person name="De Maayer P."/>
        </authorList>
    </citation>
    <scope>NUCLEOTIDE SEQUENCE [LARGE SCALE GENOMIC DNA]</scope>
    <source>
        <strain evidence="1 2">BGSC 93A1</strain>
    </source>
</reference>
<gene>
    <name evidence="1" type="ORF">B9L19_03575</name>
</gene>
<proteinExistence type="predicted"/>
<dbReference type="EMBL" id="NEWK01000001">
    <property type="protein sequence ID" value="OXB89174.1"/>
    <property type="molecule type" value="Genomic_DNA"/>
</dbReference>
<name>A0A226QB24_9BACL</name>
<dbReference type="KEGG" id="gtm:GT3921_04710"/>